<gene>
    <name evidence="1" type="ORF">QS748_12605</name>
</gene>
<proteinExistence type="predicted"/>
<dbReference type="Proteomes" id="UP001178148">
    <property type="component" value="Unassembled WGS sequence"/>
</dbReference>
<dbReference type="AlphaFoldDB" id="A0AA90NNQ3"/>
<accession>A0AA90NNQ3</accession>
<dbReference type="EMBL" id="JASXSV010000025">
    <property type="protein sequence ID" value="MDP0589967.1"/>
    <property type="molecule type" value="Genomic_DNA"/>
</dbReference>
<evidence type="ECO:0000313" key="1">
    <source>
        <dbReference type="EMBL" id="MDP0589967.1"/>
    </source>
</evidence>
<comment type="caution">
    <text evidence="1">The sequence shown here is derived from an EMBL/GenBank/DDBJ whole genome shotgun (WGS) entry which is preliminary data.</text>
</comment>
<protein>
    <submittedName>
        <fullName evidence="1">Uncharacterized protein</fullName>
    </submittedName>
</protein>
<keyword evidence="2" id="KW-1185">Reference proteome</keyword>
<sequence length="358" mass="41364">MNRLIKIVCFLCVTICFGPLSYGKGDPEIFEDINEQLGRIAYSAGERTFNKLAFGVDDDNVTSIKSWMKENGRWQKDEVDSHCNEISADFIVFVCDGEMRYLELLLLSGEHKFIKRVNKKCKDNIHDYGSAACERMDSDLGKTHDYIMTASLQDKIGVKCSTEIYEIINKIAGNMSKHTGKKYMKIKLYFHQDCSDHKVALNWHRDWWDGRRRNPDFLAFAVLDMILPTERLVSSHAKIALGLIDENHEYLYTASRGGLTMSPSYEPEYRFRQKTDSELRSIRIKTKSCVQPLKELSNFTGSGYIVDQTMVIHDGKKIVHSRQKREYDSERLSMIIRCVIACDESDMHRSLGYKKSRD</sequence>
<reference evidence="1 2" key="1">
    <citation type="journal article" date="2023" name="bioRxiv">
        <title>An intranuclear bacterial parasite of deep-sea mussels expresses apoptosis inhibitors acquired from its host.</title>
        <authorList>
            <person name="Gonzalez Porras M.A."/>
            <person name="Assie A."/>
            <person name="Tietjen M."/>
            <person name="Violette M."/>
            <person name="Kleiner M."/>
            <person name="Gruber-Vodicka H."/>
            <person name="Dubilier N."/>
            <person name="Leisch N."/>
        </authorList>
    </citation>
    <scope>NUCLEOTIDE SEQUENCE [LARGE SCALE GENOMIC DNA]</scope>
    <source>
        <strain evidence="1">IAP13</strain>
    </source>
</reference>
<organism evidence="1 2">
    <name type="scientific">Candidatus Endonucleibacter bathymodioli</name>
    <dbReference type="NCBI Taxonomy" id="539814"/>
    <lineage>
        <taxon>Bacteria</taxon>
        <taxon>Pseudomonadati</taxon>
        <taxon>Pseudomonadota</taxon>
        <taxon>Gammaproteobacteria</taxon>
        <taxon>Oceanospirillales</taxon>
        <taxon>Endozoicomonadaceae</taxon>
        <taxon>Candidatus Endonucleibacter</taxon>
    </lineage>
</organism>
<name>A0AA90NNQ3_9GAMM</name>
<evidence type="ECO:0000313" key="2">
    <source>
        <dbReference type="Proteomes" id="UP001178148"/>
    </source>
</evidence>